<dbReference type="Proteomes" id="UP000002371">
    <property type="component" value="Chromosome"/>
</dbReference>
<dbReference type="Pfam" id="PF02378">
    <property type="entry name" value="PTS_EIIC"/>
    <property type="match status" value="1"/>
</dbReference>
<feature type="transmembrane region" description="Helical" evidence="17">
    <location>
        <begin position="377"/>
        <end position="405"/>
    </location>
</feature>
<evidence type="ECO:0000256" key="5">
    <source>
        <dbReference type="ARBA" id="ARBA00022679"/>
    </source>
</evidence>
<evidence type="ECO:0000259" key="18">
    <source>
        <dbReference type="PROSITE" id="PS51093"/>
    </source>
</evidence>
<protein>
    <recommendedName>
        <fullName evidence="14">PTS system sucrose-specific EIIBCA component</fullName>
        <ecNumber evidence="11">2.7.1.211</ecNumber>
    </recommendedName>
    <alternativeName>
        <fullName evidence="15">EIIBCA-Scr</fullName>
    </alternativeName>
</protein>
<dbReference type="InterPro" id="IPR050558">
    <property type="entry name" value="PTS_Sugar-Specific_Components"/>
</dbReference>
<dbReference type="PANTHER" id="PTHR30175">
    <property type="entry name" value="PHOSPHOTRANSFERASE SYSTEM TRANSPORT PROTEIN"/>
    <property type="match status" value="1"/>
</dbReference>
<comment type="function">
    <text evidence="12">The phosphoenolpyruvate-dependent sugar phosphotransferase system (sugar PTS), a major carbohydrate active transport system, catalyzes the phosphorylation of incoming sugar substrates concomitantly with their translocation across the cell membrane. This system is involved in sucrose transport.</text>
</comment>
<proteinExistence type="predicted"/>
<feature type="transmembrane region" description="Helical" evidence="17">
    <location>
        <begin position="480"/>
        <end position="505"/>
    </location>
</feature>
<dbReference type="InterPro" id="IPR036878">
    <property type="entry name" value="Glu_permease_IIB"/>
</dbReference>
<keyword evidence="4" id="KW-0762">Sugar transport</keyword>
<dbReference type="Pfam" id="PF00367">
    <property type="entry name" value="PTS_EIIB"/>
    <property type="match status" value="2"/>
</dbReference>
<evidence type="ECO:0000256" key="2">
    <source>
        <dbReference type="ARBA" id="ARBA00022448"/>
    </source>
</evidence>
<feature type="domain" description="PTS EIIA type-1" evidence="18">
    <location>
        <begin position="588"/>
        <end position="692"/>
    </location>
</feature>
<dbReference type="GO" id="GO:0005886">
    <property type="term" value="C:plasma membrane"/>
    <property type="evidence" value="ECO:0007669"/>
    <property type="project" value="UniProtKB-SubCell"/>
</dbReference>
<keyword evidence="5" id="KW-0808">Transferase</keyword>
<dbReference type="GO" id="GO:0090563">
    <property type="term" value="F:protein-phosphocysteine-sugar phosphotransferase activity"/>
    <property type="evidence" value="ECO:0007669"/>
    <property type="project" value="TreeGrafter"/>
</dbReference>
<evidence type="ECO:0000256" key="14">
    <source>
        <dbReference type="ARBA" id="ARBA00074554"/>
    </source>
</evidence>
<dbReference type="PROSITE" id="PS01035">
    <property type="entry name" value="PTS_EIIB_TYPE_1_CYS"/>
    <property type="match status" value="1"/>
</dbReference>
<evidence type="ECO:0000256" key="17">
    <source>
        <dbReference type="SAM" id="Phobius"/>
    </source>
</evidence>
<dbReference type="FunFam" id="3.30.1360.60:FF:000001">
    <property type="entry name" value="PTS system glucose-specific IIBC component PtsG"/>
    <property type="match status" value="1"/>
</dbReference>
<dbReference type="HOGENOM" id="CLU_012312_2_2_9"/>
<evidence type="ECO:0000256" key="6">
    <source>
        <dbReference type="ARBA" id="ARBA00022683"/>
    </source>
</evidence>
<keyword evidence="9 17" id="KW-1133">Transmembrane helix</keyword>
<dbReference type="PROSITE" id="PS00371">
    <property type="entry name" value="PTS_EIIA_TYPE_1_HIS"/>
    <property type="match status" value="1"/>
</dbReference>
<keyword evidence="8" id="KW-0418">Kinase</keyword>
<evidence type="ECO:0000256" key="13">
    <source>
        <dbReference type="ARBA" id="ARBA00048931"/>
    </source>
</evidence>
<keyword evidence="3" id="KW-1003">Cell membrane</keyword>
<dbReference type="InterPro" id="IPR011297">
    <property type="entry name" value="PTS_IIABC_b_glu"/>
</dbReference>
<feature type="active site" description="Phosphocysteine intermediate; for EIIB activity" evidence="16">
    <location>
        <position position="27"/>
    </location>
</feature>
<dbReference type="PROSITE" id="PS51093">
    <property type="entry name" value="PTS_EIIA_TYPE_1"/>
    <property type="match status" value="1"/>
</dbReference>
<dbReference type="eggNOG" id="COG2190">
    <property type="taxonomic scope" value="Bacteria"/>
</dbReference>
<gene>
    <name evidence="21" type="primary">bglF2</name>
    <name evidence="21" type="ordered locus">LCRIS_01589</name>
</gene>
<dbReference type="KEGG" id="lcr:LCRIS_01589"/>
<dbReference type="AlphaFoldDB" id="D5GZ27"/>
<keyword evidence="6" id="KW-0598">Phosphotransferase system</keyword>
<reference evidence="21 22" key="1">
    <citation type="journal article" date="2010" name="J. Bacteriol.">
        <title>Genome sequence of Lactobacillus crispatus ST1.</title>
        <authorList>
            <person name="Ojala T."/>
            <person name="Kuparinen V."/>
            <person name="Koskinen J.P."/>
            <person name="Alatalo E."/>
            <person name="Holm L."/>
            <person name="Auvinen P."/>
            <person name="Edelman S."/>
            <person name="Westerlund-Wikstrom B."/>
            <person name="Korhonen T.K."/>
            <person name="Paulin L."/>
            <person name="Kankainen M."/>
        </authorList>
    </citation>
    <scope>NUCLEOTIDE SEQUENCE [LARGE SCALE GENOMIC DNA]</scope>
    <source>
        <strain evidence="21 22">ST1</strain>
    </source>
</reference>
<dbReference type="eggNOG" id="COG1263">
    <property type="taxonomic scope" value="Bacteria"/>
</dbReference>
<feature type="domain" description="PTS EIIB type-1" evidence="19">
    <location>
        <begin position="5"/>
        <end position="87"/>
    </location>
</feature>
<evidence type="ECO:0000256" key="15">
    <source>
        <dbReference type="ARBA" id="ARBA00081008"/>
    </source>
</evidence>
<keyword evidence="10 17" id="KW-0472">Membrane</keyword>
<dbReference type="PROSITE" id="PS51103">
    <property type="entry name" value="PTS_EIIC_TYPE_1"/>
    <property type="match status" value="1"/>
</dbReference>
<dbReference type="InterPro" id="IPR011055">
    <property type="entry name" value="Dup_hybrid_motif"/>
</dbReference>
<comment type="subcellular location">
    <subcellularLocation>
        <location evidence="1">Cell membrane</location>
        <topology evidence="1">Multi-pass membrane protein</topology>
    </subcellularLocation>
</comment>
<feature type="transmembrane region" description="Helical" evidence="17">
    <location>
        <begin position="526"/>
        <end position="547"/>
    </location>
</feature>
<dbReference type="Gene3D" id="3.30.1360.60">
    <property type="entry name" value="Glucose permease domain IIB"/>
    <property type="match status" value="2"/>
</dbReference>
<feature type="transmembrane region" description="Helical" evidence="17">
    <location>
        <begin position="343"/>
        <end position="365"/>
    </location>
</feature>
<keyword evidence="7 17" id="KW-0812">Transmembrane</keyword>
<dbReference type="FunFam" id="2.70.70.10:FF:000001">
    <property type="entry name" value="PTS system glucose-specific IIA component"/>
    <property type="match status" value="1"/>
</dbReference>
<feature type="transmembrane region" description="Helical" evidence="17">
    <location>
        <begin position="272"/>
        <end position="292"/>
    </location>
</feature>
<dbReference type="GO" id="GO:0016301">
    <property type="term" value="F:kinase activity"/>
    <property type="evidence" value="ECO:0007669"/>
    <property type="project" value="UniProtKB-KW"/>
</dbReference>
<evidence type="ECO:0000256" key="4">
    <source>
        <dbReference type="ARBA" id="ARBA00022597"/>
    </source>
</evidence>
<feature type="domain" description="PTS EIIC type-1" evidence="20">
    <location>
        <begin position="205"/>
        <end position="563"/>
    </location>
</feature>
<dbReference type="PANTHER" id="PTHR30175:SF1">
    <property type="entry name" value="PTS SYSTEM ARBUTIN-, CELLOBIOSE-, AND SALICIN-SPECIFIC EIIBC COMPONENT-RELATED"/>
    <property type="match status" value="1"/>
</dbReference>
<dbReference type="EC" id="2.7.1.211" evidence="11"/>
<evidence type="ECO:0000256" key="9">
    <source>
        <dbReference type="ARBA" id="ARBA00022989"/>
    </source>
</evidence>
<comment type="catalytic activity">
    <reaction evidence="13">
        <text>N(pros)-phospho-L-histidyl-[protein](out) + sucrose = sucrose 6(G)-phosphate(in) + L-histidyl-[protein]</text>
        <dbReference type="Rhea" id="RHEA:49236"/>
        <dbReference type="Rhea" id="RHEA-COMP:9745"/>
        <dbReference type="Rhea" id="RHEA-COMP:9746"/>
        <dbReference type="ChEBI" id="CHEBI:17992"/>
        <dbReference type="ChEBI" id="CHEBI:29979"/>
        <dbReference type="ChEBI" id="CHEBI:64837"/>
        <dbReference type="ChEBI" id="CHEBI:91002"/>
        <dbReference type="EC" id="2.7.1.211"/>
    </reaction>
</comment>
<feature type="transmembrane region" description="Helical" evidence="17">
    <location>
        <begin position="299"/>
        <end position="323"/>
    </location>
</feature>
<dbReference type="InterPro" id="IPR013013">
    <property type="entry name" value="PTS_EIIC_1"/>
</dbReference>
<evidence type="ECO:0000256" key="12">
    <source>
        <dbReference type="ARBA" id="ARBA00045139"/>
    </source>
</evidence>
<reference key="2">
    <citation type="submission" date="2010-03" db="EMBL/GenBank/DDBJ databases">
        <title>Genome Sequence of Lactobacillus crispatus ST1.</title>
        <authorList>
            <person name="Ojala T."/>
            <person name="Kuparinen V."/>
            <person name="Koskinen J.P."/>
            <person name="Alatalo E."/>
            <person name="Holm L."/>
            <person name="Auvinen P."/>
            <person name="Edelman S."/>
            <person name="Westerlund-Wikstroem B."/>
            <person name="Korhonen T.K."/>
            <person name="Paulin L."/>
            <person name="Kankainen M."/>
        </authorList>
    </citation>
    <scope>NUCLEOTIDE SEQUENCE</scope>
    <source>
        <strain>ST1</strain>
    </source>
</reference>
<evidence type="ECO:0000259" key="20">
    <source>
        <dbReference type="PROSITE" id="PS51103"/>
    </source>
</evidence>
<feature type="domain" description="PTS EIIB type-1" evidence="19">
    <location>
        <begin position="105"/>
        <end position="187"/>
    </location>
</feature>
<dbReference type="GO" id="GO:0009401">
    <property type="term" value="P:phosphoenolpyruvate-dependent sugar phosphotransferase system"/>
    <property type="evidence" value="ECO:0007669"/>
    <property type="project" value="UniProtKB-KW"/>
</dbReference>
<feature type="transmembrane region" description="Helical" evidence="17">
    <location>
        <begin position="455"/>
        <end position="474"/>
    </location>
</feature>
<feature type="transmembrane region" description="Helical" evidence="17">
    <location>
        <begin position="244"/>
        <end position="266"/>
    </location>
</feature>
<feature type="transmembrane region" description="Helical" evidence="17">
    <location>
        <begin position="210"/>
        <end position="237"/>
    </location>
</feature>
<feature type="transmembrane region" description="Helical" evidence="17">
    <location>
        <begin position="425"/>
        <end position="443"/>
    </location>
</feature>
<evidence type="ECO:0000256" key="1">
    <source>
        <dbReference type="ARBA" id="ARBA00004651"/>
    </source>
</evidence>
<dbReference type="SUPFAM" id="SSF55604">
    <property type="entry name" value="Glucose permease domain IIB"/>
    <property type="match status" value="2"/>
</dbReference>
<dbReference type="EMBL" id="FN692037">
    <property type="protein sequence ID" value="CBL51036.1"/>
    <property type="molecule type" value="Genomic_DNA"/>
</dbReference>
<dbReference type="Gene3D" id="2.70.70.10">
    <property type="entry name" value="Glucose Permease (Domain IIA)"/>
    <property type="match status" value="1"/>
</dbReference>
<dbReference type="CDD" id="cd00212">
    <property type="entry name" value="PTS_IIB_glc"/>
    <property type="match status" value="2"/>
</dbReference>
<name>D5GZ27_LACCS</name>
<dbReference type="InterPro" id="IPR003352">
    <property type="entry name" value="PTS_EIIC"/>
</dbReference>
<evidence type="ECO:0000256" key="8">
    <source>
        <dbReference type="ARBA" id="ARBA00022777"/>
    </source>
</evidence>
<dbReference type="SUPFAM" id="SSF51261">
    <property type="entry name" value="Duplicated hybrid motif"/>
    <property type="match status" value="1"/>
</dbReference>
<evidence type="ECO:0000256" key="10">
    <source>
        <dbReference type="ARBA" id="ARBA00023136"/>
    </source>
</evidence>
<organism evidence="21 22">
    <name type="scientific">Lactobacillus crispatus (strain ST1)</name>
    <dbReference type="NCBI Taxonomy" id="748671"/>
    <lineage>
        <taxon>Bacteria</taxon>
        <taxon>Bacillati</taxon>
        <taxon>Bacillota</taxon>
        <taxon>Bacilli</taxon>
        <taxon>Lactobacillales</taxon>
        <taxon>Lactobacillaceae</taxon>
        <taxon>Lactobacillus</taxon>
    </lineage>
</organism>
<dbReference type="RefSeq" id="WP_013086740.1">
    <property type="nucleotide sequence ID" value="NC_014106.1"/>
</dbReference>
<dbReference type="Pfam" id="PF00358">
    <property type="entry name" value="PTS_EIIA_1"/>
    <property type="match status" value="1"/>
</dbReference>
<dbReference type="InterPro" id="IPR001996">
    <property type="entry name" value="PTS_IIB_1"/>
</dbReference>
<evidence type="ECO:0000256" key="3">
    <source>
        <dbReference type="ARBA" id="ARBA00022475"/>
    </source>
</evidence>
<dbReference type="GO" id="GO:0008982">
    <property type="term" value="F:protein-N(PI)-phosphohistidine-sugar phosphotransferase activity"/>
    <property type="evidence" value="ECO:0007669"/>
    <property type="project" value="InterPro"/>
</dbReference>
<dbReference type="NCBIfam" id="TIGR00830">
    <property type="entry name" value="PTBA"/>
    <property type="match status" value="1"/>
</dbReference>
<dbReference type="PROSITE" id="PS51098">
    <property type="entry name" value="PTS_EIIB_TYPE_1"/>
    <property type="match status" value="2"/>
</dbReference>
<dbReference type="eggNOG" id="COG1264">
    <property type="taxonomic scope" value="Bacteria"/>
</dbReference>
<evidence type="ECO:0000256" key="7">
    <source>
        <dbReference type="ARBA" id="ARBA00022692"/>
    </source>
</evidence>
<evidence type="ECO:0000313" key="22">
    <source>
        <dbReference type="Proteomes" id="UP000002371"/>
    </source>
</evidence>
<dbReference type="NCBIfam" id="TIGR01995">
    <property type="entry name" value="PTS-II-ABC-beta"/>
    <property type="match status" value="1"/>
</dbReference>
<sequence>MNKYDETAEKILLAVGGKENINEAFHCVSRIRFYLKNINQVNKQVLQQIPEVYEFKYEDGQLQVLLGSDVNEYYKSLMRIINADKDLEKVKKGDIRMSKSTDKDKQLAKQIVELVGGKDNVNSLIHCVTRLRFKLKDESKADDEAIKNLHGVMGVAHAGGQYQVIIGNNVTDIYDQVMPILGLSTEKEVTQDDEKEGNIFSRLVALISSLFMPLLGIMTGAGMLKGLLVLFGVLGWVKQGTGTYMILNAAADSLFYFLPVLLGFTAGKTFHINPFVGAVTGGALVYPSMVAAATAHKAITFLGVPVNLMNYSQTMLPIVIAIWGMSWLEKGTKKIIPSAVKNLFVPLLDLMIVVPLAYIIIGPVMQTLSQWLSVASLWIYGVFPALAGFIIGGIWQGAVILGLHWAFIPVLMNNLMTNHFDPINGIMYCTLFGQVGACLAMGLKAKDKNFKEIALPAALSGLFGITEPIIYGVTLPHKKAFAMASIGSAFGGMIAAICHAGMYTMPGGGIFGIPAFINPKGINMQFYGFIASLIIAFVLSFVLTMIFGDVVVPSASKIKNQIKKAEFKDQEISAPLEGTVVELKDVDDPVFSAGTIGKGVAIKPTNNEVRAPFDGTVVSVFPTKHAIGLKSENGVELLIHLGINTVNLKGKYFESKVKDGQNIKKGDLLETFDVEQIKKAGYNTVVPIVVTNSNNFDDILVEKKNGDQVKFGDQLIMATVDQVAQENNVAIANA</sequence>
<evidence type="ECO:0000313" key="21">
    <source>
        <dbReference type="EMBL" id="CBL51036.1"/>
    </source>
</evidence>
<dbReference type="InterPro" id="IPR001127">
    <property type="entry name" value="PTS_EIIA_1_perm"/>
</dbReference>
<feature type="active site" description="Phosphocysteine intermediate; for EIIB activity" evidence="16">
    <location>
        <position position="127"/>
    </location>
</feature>
<dbReference type="InterPro" id="IPR018113">
    <property type="entry name" value="PTrfase_EIIB_Cys"/>
</dbReference>
<evidence type="ECO:0000256" key="11">
    <source>
        <dbReference type="ARBA" id="ARBA00044053"/>
    </source>
</evidence>
<dbReference type="PATRIC" id="fig|748671.3.peg.1564"/>
<evidence type="ECO:0000259" key="19">
    <source>
        <dbReference type="PROSITE" id="PS51098"/>
    </source>
</evidence>
<keyword evidence="2" id="KW-0813">Transport</keyword>
<accession>D5GZ27</accession>
<evidence type="ECO:0000256" key="16">
    <source>
        <dbReference type="PROSITE-ProRule" id="PRU00421"/>
    </source>
</evidence>